<reference evidence="1 2" key="1">
    <citation type="journal article" date="2023" name="J. Hered.">
        <title>Chromosome-level genome of the wood stork (Mycteria americana) provides insight into avian chromosome evolution.</title>
        <authorList>
            <person name="Flamio R. Jr."/>
            <person name="Ramstad K.M."/>
        </authorList>
    </citation>
    <scope>NUCLEOTIDE SEQUENCE [LARGE SCALE GENOMIC DNA]</scope>
    <source>
        <strain evidence="1">JAX WOST 10</strain>
    </source>
</reference>
<protein>
    <recommendedName>
        <fullName evidence="3">Integrase catalytic domain-containing protein</fullName>
    </recommendedName>
</protein>
<proteinExistence type="predicted"/>
<dbReference type="Proteomes" id="UP001333110">
    <property type="component" value="Unassembled WGS sequence"/>
</dbReference>
<dbReference type="SUPFAM" id="SSF53098">
    <property type="entry name" value="Ribonuclease H-like"/>
    <property type="match status" value="1"/>
</dbReference>
<gene>
    <name evidence="1" type="ORF">QYF61_027127</name>
</gene>
<dbReference type="Gene3D" id="3.30.420.10">
    <property type="entry name" value="Ribonuclease H-like superfamily/Ribonuclease H"/>
    <property type="match status" value="1"/>
</dbReference>
<accession>A0AAN7NFN9</accession>
<dbReference type="InterPro" id="IPR036397">
    <property type="entry name" value="RNaseH_sf"/>
</dbReference>
<keyword evidence="2" id="KW-1185">Reference proteome</keyword>
<evidence type="ECO:0008006" key="3">
    <source>
        <dbReference type="Google" id="ProtNLM"/>
    </source>
</evidence>
<evidence type="ECO:0000313" key="1">
    <source>
        <dbReference type="EMBL" id="KAK4825374.1"/>
    </source>
</evidence>
<dbReference type="AlphaFoldDB" id="A0AAN7NFN9"/>
<dbReference type="EMBL" id="JAUNZN010000003">
    <property type="protein sequence ID" value="KAK4825374.1"/>
    <property type="molecule type" value="Genomic_DNA"/>
</dbReference>
<evidence type="ECO:0000313" key="2">
    <source>
        <dbReference type="Proteomes" id="UP001333110"/>
    </source>
</evidence>
<dbReference type="InterPro" id="IPR012337">
    <property type="entry name" value="RNaseH-like_sf"/>
</dbReference>
<name>A0AAN7NFN9_MYCAM</name>
<comment type="caution">
    <text evidence="1">The sequence shown here is derived from an EMBL/GenBank/DDBJ whole genome shotgun (WGS) entry which is preliminary data.</text>
</comment>
<sequence>MSYNQTSQVVKASLVWRTMAEIQIWGGLVDRLSHTPTNLPRQMPCAYNGGSNHRMAENISCATTRNTILGLEKQSDNGTHFQDNLIDTWAKEHGIEWAYHIPYPAPPSRKIERYNGLLKTTQRAMGGGTFKHRDNTFSKGYLVHKKLGGDTAKIVDPDWPKGYSIPYDVMLSIETGGVGLGAAIAAHRLAGHRLAGDTKVSEEGGGGGAPGAGAEIPLQPLVKTMVRQAVPLQPMEVNGGAYIHLQPVEVNGGADIHLQPTEDHMLEQVHVP</sequence>
<dbReference type="GO" id="GO:0003676">
    <property type="term" value="F:nucleic acid binding"/>
    <property type="evidence" value="ECO:0007669"/>
    <property type="project" value="InterPro"/>
</dbReference>
<organism evidence="1 2">
    <name type="scientific">Mycteria americana</name>
    <name type="common">Wood stork</name>
    <dbReference type="NCBI Taxonomy" id="33587"/>
    <lineage>
        <taxon>Eukaryota</taxon>
        <taxon>Metazoa</taxon>
        <taxon>Chordata</taxon>
        <taxon>Craniata</taxon>
        <taxon>Vertebrata</taxon>
        <taxon>Euteleostomi</taxon>
        <taxon>Archelosauria</taxon>
        <taxon>Archosauria</taxon>
        <taxon>Dinosauria</taxon>
        <taxon>Saurischia</taxon>
        <taxon>Theropoda</taxon>
        <taxon>Coelurosauria</taxon>
        <taxon>Aves</taxon>
        <taxon>Neognathae</taxon>
        <taxon>Neoaves</taxon>
        <taxon>Aequornithes</taxon>
        <taxon>Ciconiiformes</taxon>
        <taxon>Ciconiidae</taxon>
        <taxon>Mycteria</taxon>
    </lineage>
</organism>